<dbReference type="InterPro" id="IPR041492">
    <property type="entry name" value="HAD_2"/>
</dbReference>
<dbReference type="SFLD" id="SFLDG01129">
    <property type="entry name" value="C1.5:_HAD__Beta-PGM__Phosphata"/>
    <property type="match status" value="1"/>
</dbReference>
<dbReference type="InterPro" id="IPR050155">
    <property type="entry name" value="HAD-like_hydrolase_sf"/>
</dbReference>
<gene>
    <name evidence="1" type="ORF">A6K76_05170</name>
</gene>
<dbReference type="OrthoDB" id="9792518at2"/>
<dbReference type="EMBL" id="MATO01000007">
    <property type="protein sequence ID" value="OCS93532.1"/>
    <property type="molecule type" value="Genomic_DNA"/>
</dbReference>
<evidence type="ECO:0000313" key="2">
    <source>
        <dbReference type="Proteomes" id="UP000093482"/>
    </source>
</evidence>
<proteinExistence type="predicted"/>
<dbReference type="SUPFAM" id="SSF56784">
    <property type="entry name" value="HAD-like"/>
    <property type="match status" value="1"/>
</dbReference>
<dbReference type="InterPro" id="IPR036412">
    <property type="entry name" value="HAD-like_sf"/>
</dbReference>
<dbReference type="GO" id="GO:0004713">
    <property type="term" value="F:protein tyrosine kinase activity"/>
    <property type="evidence" value="ECO:0007669"/>
    <property type="project" value="TreeGrafter"/>
</dbReference>
<name>A0A1C0Z2D8_9BACL</name>
<evidence type="ECO:0008006" key="3">
    <source>
        <dbReference type="Google" id="ProtNLM"/>
    </source>
</evidence>
<dbReference type="CDD" id="cd04302">
    <property type="entry name" value="HAD_5NT"/>
    <property type="match status" value="1"/>
</dbReference>
<dbReference type="GO" id="GO:0005829">
    <property type="term" value="C:cytosol"/>
    <property type="evidence" value="ECO:0007669"/>
    <property type="project" value="TreeGrafter"/>
</dbReference>
<dbReference type="Gene3D" id="3.40.50.1000">
    <property type="entry name" value="HAD superfamily/HAD-like"/>
    <property type="match status" value="1"/>
</dbReference>
<dbReference type="Proteomes" id="UP000093482">
    <property type="component" value="Unassembled WGS sequence"/>
</dbReference>
<protein>
    <recommendedName>
        <fullName evidence="3">Phosphoglycolate phosphatase</fullName>
    </recommendedName>
</protein>
<dbReference type="PANTHER" id="PTHR43434:SF20">
    <property type="entry name" value="5'-NUCLEOTIDASE"/>
    <property type="match status" value="1"/>
</dbReference>
<dbReference type="PANTHER" id="PTHR43434">
    <property type="entry name" value="PHOSPHOGLYCOLATE PHOSPHATASE"/>
    <property type="match status" value="1"/>
</dbReference>
<accession>A0A1C0Z2D8</accession>
<reference evidence="1 2" key="1">
    <citation type="submission" date="2016-07" db="EMBL/GenBank/DDBJ databases">
        <title>Caryophanon latum genome sequencing.</title>
        <authorList>
            <person name="Verma A."/>
            <person name="Pal Y."/>
            <person name="Krishnamurthi S."/>
        </authorList>
    </citation>
    <scope>NUCLEOTIDE SEQUENCE [LARGE SCALE GENOMIC DNA]</scope>
    <source>
        <strain evidence="1 2">DSM 14151</strain>
    </source>
</reference>
<keyword evidence="2" id="KW-1185">Reference proteome</keyword>
<dbReference type="Pfam" id="PF13419">
    <property type="entry name" value="HAD_2"/>
    <property type="match status" value="1"/>
</dbReference>
<dbReference type="Gene3D" id="1.10.150.240">
    <property type="entry name" value="Putative phosphatase, domain 2"/>
    <property type="match status" value="1"/>
</dbReference>
<dbReference type="AlphaFoldDB" id="A0A1C0Z2D8"/>
<dbReference type="InterPro" id="IPR023214">
    <property type="entry name" value="HAD_sf"/>
</dbReference>
<sequence>MKNVILFDLDGTLTDPQQGITRAIQHAQQKLGEQVETMEELRSFIGPPLQQSFQERGYSEDKTTAAITYFREYFAVKGMFENEVYDGIERMLQRLKEQNYVLAIATSKPEVYANDILAHFQLADYFDVIVGSELDGRRTAKAEVIEEVLVRLVVPASSCVMIGDRKHDMIGARHHQIEAIGVTYGYGSKRELLEAGASHICNTVHELNQLLEKAYVSEV</sequence>
<dbReference type="SFLD" id="SFLDS00003">
    <property type="entry name" value="Haloacid_Dehalogenase"/>
    <property type="match status" value="1"/>
</dbReference>
<comment type="caution">
    <text evidence="1">The sequence shown here is derived from an EMBL/GenBank/DDBJ whole genome shotgun (WGS) entry which is preliminary data.</text>
</comment>
<dbReference type="InterPro" id="IPR023198">
    <property type="entry name" value="PGP-like_dom2"/>
</dbReference>
<dbReference type="RefSeq" id="WP_066461664.1">
    <property type="nucleotide sequence ID" value="NZ_MATO01000007.1"/>
</dbReference>
<evidence type="ECO:0000313" key="1">
    <source>
        <dbReference type="EMBL" id="OCS93532.1"/>
    </source>
</evidence>
<organism evidence="1 2">
    <name type="scientific">Caryophanon latum</name>
    <dbReference type="NCBI Taxonomy" id="33977"/>
    <lineage>
        <taxon>Bacteria</taxon>
        <taxon>Bacillati</taxon>
        <taxon>Bacillota</taxon>
        <taxon>Bacilli</taxon>
        <taxon>Bacillales</taxon>
        <taxon>Caryophanaceae</taxon>
        <taxon>Caryophanon</taxon>
    </lineage>
</organism>
<dbReference type="FunFam" id="3.40.50.1000:FF:000022">
    <property type="entry name" value="Phosphoglycolate phosphatase"/>
    <property type="match status" value="1"/>
</dbReference>